<dbReference type="EMBL" id="NAJO01000012">
    <property type="protein sequence ID" value="OQO08288.1"/>
    <property type="molecule type" value="Genomic_DNA"/>
</dbReference>
<evidence type="ECO:0000313" key="3">
    <source>
        <dbReference type="EMBL" id="OQO08288.1"/>
    </source>
</evidence>
<dbReference type="InParanoid" id="A0A1V8TAM9"/>
<dbReference type="InterPro" id="IPR000504">
    <property type="entry name" value="RRM_dom"/>
</dbReference>
<evidence type="ECO:0000313" key="4">
    <source>
        <dbReference type="Proteomes" id="UP000192596"/>
    </source>
</evidence>
<dbReference type="PROSITE" id="PS50102">
    <property type="entry name" value="RRM"/>
    <property type="match status" value="1"/>
</dbReference>
<dbReference type="SUPFAM" id="SSF54928">
    <property type="entry name" value="RNA-binding domain, RBD"/>
    <property type="match status" value="1"/>
</dbReference>
<dbReference type="STRING" id="1507870.A0A1V8TAM9"/>
<gene>
    <name evidence="3" type="ORF">B0A48_06158</name>
</gene>
<keyword evidence="4" id="KW-1185">Reference proteome</keyword>
<organism evidence="3 4">
    <name type="scientific">Cryoendolithus antarcticus</name>
    <dbReference type="NCBI Taxonomy" id="1507870"/>
    <lineage>
        <taxon>Eukaryota</taxon>
        <taxon>Fungi</taxon>
        <taxon>Dikarya</taxon>
        <taxon>Ascomycota</taxon>
        <taxon>Pezizomycotina</taxon>
        <taxon>Dothideomycetes</taxon>
        <taxon>Dothideomycetidae</taxon>
        <taxon>Cladosporiales</taxon>
        <taxon>Cladosporiaceae</taxon>
        <taxon>Cryoendolithus</taxon>
    </lineage>
</organism>
<dbReference type="AlphaFoldDB" id="A0A1V8TAM9"/>
<sequence length="223" mass="25329">MASVNDGTRLYDSNLLYQVQPQEVQELFVSHGLGINIDMSIDPFKHRNLSYCFVDLHTACNAELVGPHRSGLTHYDQAAYREIRSPEQATDEVFRLWSTRPHVPHTNRRATQSSTFDRWRSEDIQKSCYTATAEARRLFVGGMSRIPHSDVVDAVIRDLFKGWQVLAVSKLISSRIHWTQAVPGSRQYCLVDFVSPQEAKRAVAKCDGKPTAQGGRHKIEFAR</sequence>
<dbReference type="Proteomes" id="UP000192596">
    <property type="component" value="Unassembled WGS sequence"/>
</dbReference>
<accession>A0A1V8TAM9</accession>
<protein>
    <recommendedName>
        <fullName evidence="2">RRM domain-containing protein</fullName>
    </recommendedName>
</protein>
<keyword evidence="1" id="KW-0694">RNA-binding</keyword>
<proteinExistence type="predicted"/>
<comment type="caution">
    <text evidence="3">The sequence shown here is derived from an EMBL/GenBank/DDBJ whole genome shotgun (WGS) entry which is preliminary data.</text>
</comment>
<feature type="domain" description="RRM" evidence="2">
    <location>
        <begin position="136"/>
        <end position="223"/>
    </location>
</feature>
<dbReference type="Gene3D" id="3.30.70.330">
    <property type="match status" value="1"/>
</dbReference>
<name>A0A1V8TAM9_9PEZI</name>
<evidence type="ECO:0000259" key="2">
    <source>
        <dbReference type="PROSITE" id="PS50102"/>
    </source>
</evidence>
<dbReference type="GO" id="GO:0003723">
    <property type="term" value="F:RNA binding"/>
    <property type="evidence" value="ECO:0007669"/>
    <property type="project" value="UniProtKB-UniRule"/>
</dbReference>
<evidence type="ECO:0000256" key="1">
    <source>
        <dbReference type="PROSITE-ProRule" id="PRU00176"/>
    </source>
</evidence>
<dbReference type="InterPro" id="IPR035979">
    <property type="entry name" value="RBD_domain_sf"/>
</dbReference>
<dbReference type="InterPro" id="IPR012677">
    <property type="entry name" value="Nucleotide-bd_a/b_plait_sf"/>
</dbReference>
<dbReference type="OrthoDB" id="272703at2759"/>
<reference evidence="4" key="1">
    <citation type="submission" date="2017-03" db="EMBL/GenBank/DDBJ databases">
        <title>Genomes of endolithic fungi from Antarctica.</title>
        <authorList>
            <person name="Coleine C."/>
            <person name="Masonjones S."/>
            <person name="Stajich J.E."/>
        </authorList>
    </citation>
    <scope>NUCLEOTIDE SEQUENCE [LARGE SCALE GENOMIC DNA]</scope>
    <source>
        <strain evidence="4">CCFEE 5527</strain>
    </source>
</reference>